<dbReference type="PANTHER" id="PTHR18945">
    <property type="entry name" value="NEUROTRANSMITTER GATED ION CHANNEL"/>
    <property type="match status" value="1"/>
</dbReference>
<dbReference type="InterPro" id="IPR038050">
    <property type="entry name" value="Neuro_actylchol_rec"/>
</dbReference>
<feature type="compositionally biased region" description="Basic and acidic residues" evidence="6">
    <location>
        <begin position="403"/>
        <end position="418"/>
    </location>
</feature>
<comment type="caution">
    <text evidence="5">Lacks conserved residue(s) required for the propagation of feature annotation.</text>
</comment>
<keyword evidence="5" id="KW-0407">Ion channel</keyword>
<feature type="non-terminal residue" evidence="9">
    <location>
        <position position="899"/>
    </location>
</feature>
<comment type="caution">
    <text evidence="9">The sequence shown here is derived from an EMBL/GenBank/DDBJ whole genome shotgun (WGS) entry which is preliminary data.</text>
</comment>
<feature type="transmembrane region" description="Helical" evidence="5">
    <location>
        <begin position="318"/>
        <end position="337"/>
    </location>
</feature>
<evidence type="ECO:0000256" key="2">
    <source>
        <dbReference type="ARBA" id="ARBA00022692"/>
    </source>
</evidence>
<dbReference type="AlphaFoldDB" id="A0ABD0KWA5"/>
<dbReference type="PRINTS" id="PR00252">
    <property type="entry name" value="NRIONCHANNEL"/>
</dbReference>
<protein>
    <submittedName>
        <fullName evidence="9">Uncharacterized protein</fullName>
    </submittedName>
</protein>
<keyword evidence="5" id="KW-0732">Signal</keyword>
<feature type="compositionally biased region" description="Basic and acidic residues" evidence="6">
    <location>
        <begin position="844"/>
        <end position="854"/>
    </location>
</feature>
<dbReference type="InterPro" id="IPR036734">
    <property type="entry name" value="Neur_chan_lig-bd_sf"/>
</dbReference>
<dbReference type="Gene3D" id="1.20.58.390">
    <property type="entry name" value="Neurotransmitter-gated ion-channel transmembrane domain"/>
    <property type="match status" value="2"/>
</dbReference>
<feature type="transmembrane region" description="Helical" evidence="5">
    <location>
        <begin position="876"/>
        <end position="894"/>
    </location>
</feature>
<feature type="transmembrane region" description="Helical" evidence="5">
    <location>
        <begin position="273"/>
        <end position="298"/>
    </location>
</feature>
<keyword evidence="4 5" id="KW-0472">Membrane</keyword>
<sequence length="899" mass="100348">MRRKNTHTQPLRVLVVCLAVCGTLTIGSANETSTVSLSSTPGTTEGNSAQTETGADETVAMSEIVQLMNHIQNVTMSKGKVPPLIYDTTGKPKVTVDITIMVSSVLGVDDVQQTVKTNGFLMMSWQDKSLGWNASDYPGVEFVEVPLDGIWTPQIFVGNSPQYQSLLDLEGNVIAVHSNGLIVARAIFNTNTVCDMDLTHYPFDTQTCILLFSSFSKLVAWKVNTNNVAKDLGEAYGVSTEWELLGTKAMLFHIEQYDEGGPMIFLTMKRKTTFYAVCLVLPMALTSYINTLVFLLPLDYFTSMMPRGLDIVPNTMKLLIGVILESLIVLLATIIVLRRSHNQVAKDKREWNGSSQTTCESRRKLSPDEVEEVTTSKLCCTKDPRVKTVRVAPAPGLQNWEGQEERKNRPSSKTDTRRPRPTAEQLDRVFFVLTFVGNTIFLATLLYQRVMRWFAYAVCSLLIIPILPIREWNGLEASSTKSATNVVQTTDNSHTDVTQSGTKSSERSALLRLMTHIRKLPVAREKVPPLENRDDGTSKVTVDATIMVGSVLNVDDVQQTVKTVGHLMLLWQDKSLAWNATAYGGIQSVEIPKEYIWTPPVGFVNDLEHRSLLDVSDFILIVRSDGMVYARNAFISETLCKMDLTHYPFDQQTCPLLFTSFSKLIHWTINQENYGTELAEHWAIGAEWELLAIESVDVDIKELDEKGLVVTIKMKRKTTFYTVCLVLPMALTSYMNTMVFLLPLQSGEKISFLVTIYVSASVFVSYFTSMMPRGLDSVPNTMKLLVGVIVESLVVLLCTIFVLWWYHRETTREPTCQKGEATLDLRSCKSTSRVHASQKLPAPEVEKEVDKPEDSQSPSNADATRPRPTAKQFDCVFFVLTFVGNTIFLAIALTQSASP</sequence>
<keyword evidence="3 5" id="KW-1133">Transmembrane helix</keyword>
<feature type="region of interest" description="Disordered" evidence="6">
    <location>
        <begin position="347"/>
        <end position="366"/>
    </location>
</feature>
<evidence type="ECO:0000259" key="7">
    <source>
        <dbReference type="Pfam" id="PF02931"/>
    </source>
</evidence>
<evidence type="ECO:0000256" key="5">
    <source>
        <dbReference type="RuleBase" id="RU000687"/>
    </source>
</evidence>
<dbReference type="InterPro" id="IPR006202">
    <property type="entry name" value="Neur_chan_lig-bd"/>
</dbReference>
<dbReference type="Pfam" id="PF02932">
    <property type="entry name" value="Neur_chan_memb"/>
    <property type="match status" value="1"/>
</dbReference>
<evidence type="ECO:0000313" key="9">
    <source>
        <dbReference type="EMBL" id="KAK7491392.1"/>
    </source>
</evidence>
<feature type="transmembrane region" description="Helical" evidence="5">
    <location>
        <begin position="750"/>
        <end position="772"/>
    </location>
</feature>
<evidence type="ECO:0000256" key="6">
    <source>
        <dbReference type="SAM" id="MobiDB-lite"/>
    </source>
</evidence>
<feature type="region of interest" description="Disordered" evidence="6">
    <location>
        <begin position="397"/>
        <end position="421"/>
    </location>
</feature>
<dbReference type="InterPro" id="IPR018000">
    <property type="entry name" value="Neurotransmitter_ion_chnl_CS"/>
</dbReference>
<feature type="domain" description="Neurotransmitter-gated ion-channel transmembrane" evidence="8">
    <location>
        <begin position="726"/>
        <end position="845"/>
    </location>
</feature>
<feature type="domain" description="Neurotransmitter-gated ion-channel ligand-binding" evidence="7">
    <location>
        <begin position="534"/>
        <end position="717"/>
    </location>
</feature>
<keyword evidence="10" id="KW-1185">Reference proteome</keyword>
<feature type="transmembrane region" description="Helical" evidence="5">
    <location>
        <begin position="784"/>
        <end position="806"/>
    </location>
</feature>
<keyword evidence="2 5" id="KW-0812">Transmembrane</keyword>
<organism evidence="9 10">
    <name type="scientific">Batillaria attramentaria</name>
    <dbReference type="NCBI Taxonomy" id="370345"/>
    <lineage>
        <taxon>Eukaryota</taxon>
        <taxon>Metazoa</taxon>
        <taxon>Spiralia</taxon>
        <taxon>Lophotrochozoa</taxon>
        <taxon>Mollusca</taxon>
        <taxon>Gastropoda</taxon>
        <taxon>Caenogastropoda</taxon>
        <taxon>Sorbeoconcha</taxon>
        <taxon>Cerithioidea</taxon>
        <taxon>Batillariidae</taxon>
        <taxon>Batillaria</taxon>
    </lineage>
</organism>
<feature type="transmembrane region" description="Helical" evidence="5">
    <location>
        <begin position="720"/>
        <end position="744"/>
    </location>
</feature>
<feature type="compositionally biased region" description="Polar residues" evidence="6">
    <location>
        <begin position="33"/>
        <end position="53"/>
    </location>
</feature>
<dbReference type="CDD" id="cd18989">
    <property type="entry name" value="LGIC_ECD_cation"/>
    <property type="match status" value="2"/>
</dbReference>
<evidence type="ECO:0000256" key="4">
    <source>
        <dbReference type="ARBA" id="ARBA00023136"/>
    </source>
</evidence>
<comment type="similarity">
    <text evidence="5">Belongs to the ligand-gated ion channel (TC 1.A.9) family.</text>
</comment>
<dbReference type="InterPro" id="IPR006201">
    <property type="entry name" value="Neur_channel"/>
</dbReference>
<feature type="domain" description="Neurotransmitter-gated ion-channel ligand-binding" evidence="7">
    <location>
        <begin position="90"/>
        <end position="217"/>
    </location>
</feature>
<comment type="subcellular location">
    <subcellularLocation>
        <location evidence="1">Membrane</location>
        <topology evidence="1">Multi-pass membrane protein</topology>
    </subcellularLocation>
</comment>
<proteinExistence type="inferred from homology"/>
<dbReference type="Gene3D" id="2.70.170.10">
    <property type="entry name" value="Neurotransmitter-gated ion-channel ligand-binding domain"/>
    <property type="match status" value="2"/>
</dbReference>
<dbReference type="InterPro" id="IPR036719">
    <property type="entry name" value="Neuro-gated_channel_TM_sf"/>
</dbReference>
<evidence type="ECO:0000256" key="3">
    <source>
        <dbReference type="ARBA" id="ARBA00022989"/>
    </source>
</evidence>
<dbReference type="Proteomes" id="UP001519460">
    <property type="component" value="Unassembled WGS sequence"/>
</dbReference>
<keyword evidence="5" id="KW-0406">Ion transport</keyword>
<gene>
    <name evidence="9" type="ORF">BaRGS_00017370</name>
</gene>
<dbReference type="GO" id="GO:0016020">
    <property type="term" value="C:membrane"/>
    <property type="evidence" value="ECO:0007669"/>
    <property type="project" value="UniProtKB-SubCell"/>
</dbReference>
<dbReference type="PROSITE" id="PS00236">
    <property type="entry name" value="NEUROTR_ION_CHANNEL"/>
    <property type="match status" value="2"/>
</dbReference>
<accession>A0ABD0KWA5</accession>
<dbReference type="Pfam" id="PF02931">
    <property type="entry name" value="Neur_chan_LBD"/>
    <property type="match status" value="2"/>
</dbReference>
<dbReference type="SUPFAM" id="SSF63712">
    <property type="entry name" value="Nicotinic receptor ligand binding domain-like"/>
    <property type="match status" value="2"/>
</dbReference>
<feature type="signal peptide" evidence="5">
    <location>
        <begin position="1"/>
        <end position="29"/>
    </location>
</feature>
<dbReference type="EMBL" id="JACVVK020000115">
    <property type="protein sequence ID" value="KAK7491392.1"/>
    <property type="molecule type" value="Genomic_DNA"/>
</dbReference>
<evidence type="ECO:0000313" key="10">
    <source>
        <dbReference type="Proteomes" id="UP001519460"/>
    </source>
</evidence>
<feature type="transmembrane region" description="Helical" evidence="5">
    <location>
        <begin position="429"/>
        <end position="447"/>
    </location>
</feature>
<feature type="chain" id="PRO_5044526268" evidence="5">
    <location>
        <begin position="30"/>
        <end position="899"/>
    </location>
</feature>
<dbReference type="CDD" id="cd19051">
    <property type="entry name" value="LGIC_TM_cation"/>
    <property type="match status" value="1"/>
</dbReference>
<dbReference type="SUPFAM" id="SSF90112">
    <property type="entry name" value="Neurotransmitter-gated ion-channel transmembrane pore"/>
    <property type="match status" value="1"/>
</dbReference>
<dbReference type="InterPro" id="IPR006029">
    <property type="entry name" value="Neurotrans-gated_channel_TM"/>
</dbReference>
<feature type="region of interest" description="Disordered" evidence="6">
    <location>
        <begin position="33"/>
        <end position="55"/>
    </location>
</feature>
<name>A0ABD0KWA5_9CAEN</name>
<feature type="region of interest" description="Disordered" evidence="6">
    <location>
        <begin position="834"/>
        <end position="867"/>
    </location>
</feature>
<evidence type="ECO:0000256" key="1">
    <source>
        <dbReference type="ARBA" id="ARBA00004141"/>
    </source>
</evidence>
<reference evidence="9 10" key="1">
    <citation type="journal article" date="2023" name="Sci. Data">
        <title>Genome assembly of the Korean intertidal mud-creeper Batillaria attramentaria.</title>
        <authorList>
            <person name="Patra A.K."/>
            <person name="Ho P.T."/>
            <person name="Jun S."/>
            <person name="Lee S.J."/>
            <person name="Kim Y."/>
            <person name="Won Y.J."/>
        </authorList>
    </citation>
    <scope>NUCLEOTIDE SEQUENCE [LARGE SCALE GENOMIC DNA]</scope>
    <source>
        <strain evidence="9">Wonlab-2016</strain>
    </source>
</reference>
<evidence type="ECO:0000259" key="8">
    <source>
        <dbReference type="Pfam" id="PF02932"/>
    </source>
</evidence>
<dbReference type="GO" id="GO:0034220">
    <property type="term" value="P:monoatomic ion transmembrane transport"/>
    <property type="evidence" value="ECO:0007669"/>
    <property type="project" value="UniProtKB-KW"/>
</dbReference>
<keyword evidence="5" id="KW-0813">Transport</keyword>